<accession>A0A510J956</accession>
<keyword evidence="15" id="KW-1160">Virus entry into host cell</keyword>
<evidence type="ECO:0000256" key="13">
    <source>
        <dbReference type="ARBA" id="ARBA00023157"/>
    </source>
</evidence>
<keyword evidence="3 16" id="KW-0812">Transmembrane</keyword>
<sequence length="739" mass="83375">MYYKEVTVNQLWFGSTYTQLVDSFEDRAPTPFQEIISHINERGVCKSTIRYLRNNVESTAFHADANEYEMPLKPAKSATRTSRGWHTVEVKHNPGYLAGFHRQGTTVDCVVEEVEARSVYPYDEFVLASGDFVYMSPFYGYREGSHKEHTSYSDDRFTQVENFRLRDLTTKETAPDPTTRNLLKTPYFTVGWDWVPKRPSVCTMTKWQEVEEMLRAQYGSTFRFSSSALSTTFTTNLTEYSLARVDLSDCIGRDAREAIDRIFLKKYNSTHLRVGNVQYYLATGGFLIAYQPLISNTLADLYVRELVKEQSRKPPPVANSTAIGRGVKPPTLEVIKTTSSIEFARLQFTYDHIQKHVNDMLGRIAIAWCQLQNHELTLWNEARKLNPSAIASATMGRRVGARMLGDVLAVSTCVPIKPDNVIMQNSMRDPGKPGTCYSRPLVSFKYEDSGPLVEGQLGEDNEIRLTRDALEPCAVGHKRYFVFGSGYVYFEEYGYSHQLSRADITTLSTFIPLNITMLEDHEFVPLEVYTRNEVKDSGLLDYTEVQRRNQLHTLRFHDIDTVNQANGYGAMFAGLFNFFEGLGKVGQAIGKVVLGVVNGVVSTVTGVTSFLSNPFGALATGLLVLAGLIAAFFAVRYIFRLQRNPMKALYPLTTKDLKHNSSGGAADDDATPEDFDEAKLEEAREMVRYMAMLSALERTEHKAKKRGSSARISANITNMVLRNRSRPQYTPVGETDDEV</sequence>
<evidence type="ECO:0000256" key="11">
    <source>
        <dbReference type="ARBA" id="ARBA00023046"/>
    </source>
</evidence>
<evidence type="ECO:0000256" key="2">
    <source>
        <dbReference type="ARBA" id="ARBA00022581"/>
    </source>
</evidence>
<keyword evidence="11" id="KW-1039">Host endosome</keyword>
<evidence type="ECO:0000259" key="18">
    <source>
        <dbReference type="Pfam" id="PF17416"/>
    </source>
</evidence>
<protein>
    <submittedName>
        <fullName evidence="20">Envelope glycoprotein B</fullName>
    </submittedName>
</protein>
<dbReference type="InterPro" id="IPR038631">
    <property type="entry name" value="Glycoprot_B_PH2_sf"/>
</dbReference>
<evidence type="ECO:0000256" key="16">
    <source>
        <dbReference type="SAM" id="Phobius"/>
    </source>
</evidence>
<keyword evidence="7" id="KW-0946">Virion</keyword>
<dbReference type="Gene3D" id="6.10.250.3280">
    <property type="match status" value="1"/>
</dbReference>
<keyword evidence="9 20" id="KW-0261">Viral envelope protein</keyword>
<reference evidence="20 21" key="1">
    <citation type="journal article" date="2020" name="J. Virol.">
        <title>Characterization of a Novel Alphaherpesvirus Isolated from the Fruit Bat Pteropus lylei in Vietnam.</title>
        <authorList>
            <person name="Inagaki T."/>
            <person name="Yamada S."/>
            <person name="Fujii H."/>
            <person name="Yoshikawa T."/>
            <person name="Shibamura M."/>
            <person name="Harada S."/>
            <person name="Fukushi S."/>
            <person name="Le M.Q."/>
            <person name="Nguyen C.T."/>
            <person name="Nguyen T.T.T."/>
            <person name="Nguyen T.T."/>
            <person name="Nguyen T.T."/>
            <person name="Quach V.T."/>
            <person name="Thong V.D."/>
            <person name="Mori K."/>
            <person name="Sasaki M."/>
            <person name="Setiyono A."/>
            <person name="Handharyani E."/>
            <person name="Takeyama H."/>
            <person name="Hasebe F."/>
            <person name="Saijo M."/>
        </authorList>
    </citation>
    <scope>NUCLEOTIDE SEQUENCE [LARGE SCALE GENOMIC DNA]</scope>
</reference>
<dbReference type="Pfam" id="PF17416">
    <property type="entry name" value="Glycoprot_B_PH1"/>
    <property type="match status" value="1"/>
</dbReference>
<keyword evidence="6" id="KW-1040">Host Golgi apparatus</keyword>
<evidence type="ECO:0000259" key="17">
    <source>
        <dbReference type="Pfam" id="PF00606"/>
    </source>
</evidence>
<dbReference type="SUPFAM" id="SSF161008">
    <property type="entry name" value="Viral glycoprotein ectodomain-like"/>
    <property type="match status" value="1"/>
</dbReference>
<dbReference type="Gene3D" id="2.30.29.100">
    <property type="match status" value="1"/>
</dbReference>
<keyword evidence="10 16" id="KW-1133">Transmembrane helix</keyword>
<dbReference type="Pfam" id="PF17417">
    <property type="entry name" value="Glycoprot_B_PH2"/>
    <property type="match status" value="1"/>
</dbReference>
<dbReference type="GO" id="GO:0019062">
    <property type="term" value="P:virion attachment to host cell"/>
    <property type="evidence" value="ECO:0007669"/>
    <property type="project" value="UniProtKB-KW"/>
</dbReference>
<dbReference type="FunFam" id="1.20.5.1890:FF:000001">
    <property type="entry name" value="Envelope glycoprotein B"/>
    <property type="match status" value="1"/>
</dbReference>
<feature type="transmembrane region" description="Helical" evidence="16">
    <location>
        <begin position="615"/>
        <end position="639"/>
    </location>
</feature>
<evidence type="ECO:0000313" key="20">
    <source>
        <dbReference type="EMBL" id="BBM13199.1"/>
    </source>
</evidence>
<proteinExistence type="predicted"/>
<dbReference type="InterPro" id="IPR035381">
    <property type="entry name" value="Glycoprot_B_PH2"/>
</dbReference>
<dbReference type="FunFam" id="2.30.30.1230:FF:000001">
    <property type="entry name" value="Envelope glycoprotein B"/>
    <property type="match status" value="1"/>
</dbReference>
<keyword evidence="12 16" id="KW-0472">Membrane</keyword>
<dbReference type="GeneID" id="80540213"/>
<evidence type="ECO:0000256" key="14">
    <source>
        <dbReference type="ARBA" id="ARBA00023180"/>
    </source>
</evidence>
<evidence type="ECO:0000256" key="8">
    <source>
        <dbReference type="ARBA" id="ARBA00022870"/>
    </source>
</evidence>
<dbReference type="Pfam" id="PF00606">
    <property type="entry name" value="Glycoprotein_B"/>
    <property type="match status" value="1"/>
</dbReference>
<dbReference type="Proteomes" id="UP001143588">
    <property type="component" value="Segment"/>
</dbReference>
<dbReference type="InterPro" id="IPR055341">
    <property type="entry name" value="Glycoprotein_B_ecto_C"/>
</dbReference>
<dbReference type="KEGG" id="vg:80540213"/>
<keyword evidence="1" id="KW-1032">Host cell membrane</keyword>
<evidence type="ECO:0000313" key="21">
    <source>
        <dbReference type="Proteomes" id="UP001143588"/>
    </source>
</evidence>
<dbReference type="RefSeq" id="YP_010801508.1">
    <property type="nucleotide sequence ID" value="NC_076965.1"/>
</dbReference>
<keyword evidence="5" id="KW-1161">Viral attachment to host cell</keyword>
<evidence type="ECO:0000256" key="3">
    <source>
        <dbReference type="ARBA" id="ARBA00022692"/>
    </source>
</evidence>
<keyword evidence="2" id="KW-0945">Host-virus interaction</keyword>
<keyword evidence="21" id="KW-1185">Reference proteome</keyword>
<evidence type="ECO:0000256" key="1">
    <source>
        <dbReference type="ARBA" id="ARBA00022511"/>
    </source>
</evidence>
<dbReference type="EMBL" id="LC492974">
    <property type="protein sequence ID" value="BBM13199.1"/>
    <property type="molecule type" value="Genomic_DNA"/>
</dbReference>
<feature type="domain" description="Herpesvirus glycoprotein B ectodomain C-terminal" evidence="17">
    <location>
        <begin position="340"/>
        <end position="561"/>
    </location>
</feature>
<keyword evidence="14" id="KW-0325">Glycoprotein</keyword>
<dbReference type="Gene3D" id="1.20.5.1890">
    <property type="match status" value="1"/>
</dbReference>
<evidence type="ECO:0000256" key="15">
    <source>
        <dbReference type="ARBA" id="ARBA00023296"/>
    </source>
</evidence>
<gene>
    <name evidence="20" type="primary">UL27</name>
</gene>
<name>A0A510J956_9ALPH</name>
<evidence type="ECO:0000256" key="9">
    <source>
        <dbReference type="ARBA" id="ARBA00022879"/>
    </source>
</evidence>
<dbReference type="InterPro" id="IPR035377">
    <property type="entry name" value="Glycoprot_B_PH1"/>
</dbReference>
<evidence type="ECO:0000256" key="6">
    <source>
        <dbReference type="ARBA" id="ARBA00022812"/>
    </source>
</evidence>
<dbReference type="GO" id="GO:0046718">
    <property type="term" value="P:symbiont entry into host cell"/>
    <property type="evidence" value="ECO:0007669"/>
    <property type="project" value="UniProtKB-KW"/>
</dbReference>
<feature type="domain" description="Herpesvirus Glycoprotein B PH-like" evidence="19">
    <location>
        <begin position="204"/>
        <end position="301"/>
    </location>
</feature>
<evidence type="ECO:0000256" key="5">
    <source>
        <dbReference type="ARBA" id="ARBA00022804"/>
    </source>
</evidence>
<evidence type="ECO:0000256" key="4">
    <source>
        <dbReference type="ARBA" id="ARBA00022729"/>
    </source>
</evidence>
<keyword evidence="8" id="KW-1043">Host membrane</keyword>
<feature type="domain" description="Herpesvirus Glycoprotein B PH-like" evidence="18">
    <location>
        <begin position="1"/>
        <end position="202"/>
    </location>
</feature>
<keyword evidence="13" id="KW-1015">Disulfide bond</keyword>
<dbReference type="GO" id="GO:0019031">
    <property type="term" value="C:viral envelope"/>
    <property type="evidence" value="ECO:0007669"/>
    <property type="project" value="UniProtKB-KW"/>
</dbReference>
<keyword evidence="4" id="KW-0732">Signal</keyword>
<evidence type="ECO:0000259" key="19">
    <source>
        <dbReference type="Pfam" id="PF17417"/>
    </source>
</evidence>
<evidence type="ECO:0000256" key="7">
    <source>
        <dbReference type="ARBA" id="ARBA00022844"/>
    </source>
</evidence>
<dbReference type="Gene3D" id="2.30.30.1230">
    <property type="match status" value="1"/>
</dbReference>
<organism evidence="20 21">
    <name type="scientific">pteropodid alphaherpesvirus 2</name>
    <dbReference type="NCBI Taxonomy" id="3118716"/>
    <lineage>
        <taxon>Viruses</taxon>
        <taxon>Duplodnaviria</taxon>
        <taxon>Heunggongvirae</taxon>
        <taxon>Peploviricota</taxon>
        <taxon>Herviviricetes</taxon>
        <taxon>Herpesvirales</taxon>
        <taxon>Orthoherpesviridae</taxon>
        <taxon>Alphaherpesvirinae</taxon>
        <taxon>Simplexvirus</taxon>
        <taxon>Simplexvirus pteropodidalpha2</taxon>
    </lineage>
</organism>
<evidence type="ECO:0000256" key="10">
    <source>
        <dbReference type="ARBA" id="ARBA00022989"/>
    </source>
</evidence>
<evidence type="ECO:0000256" key="12">
    <source>
        <dbReference type="ARBA" id="ARBA00023136"/>
    </source>
</evidence>